<dbReference type="SUPFAM" id="SSF55729">
    <property type="entry name" value="Acyl-CoA N-acyltransferases (Nat)"/>
    <property type="match status" value="1"/>
</dbReference>
<dbReference type="InterPro" id="IPR016181">
    <property type="entry name" value="Acyl_CoA_acyltransferase"/>
</dbReference>
<dbReference type="GO" id="GO:0016746">
    <property type="term" value="F:acyltransferase activity"/>
    <property type="evidence" value="ECO:0007669"/>
    <property type="project" value="UniProtKB-KW"/>
</dbReference>
<dbReference type="Gene3D" id="3.40.630.30">
    <property type="match status" value="1"/>
</dbReference>
<keyword evidence="2 4" id="KW-0808">Transferase</keyword>
<sequence length="170" mass="18844">MQVQIQLLTSAHDRTNFTCGEAELEKWFKTQASQQQGKNTSRTFVIVDETAPAVVLGFYALTVSEVDGSLLPLRKLPEKVPVIRLARLAVRDDLQRTVHRLGETLLLNAVERAVEISSSGAGVAIAVDAKHDKAASFYMKYGFQRSPDNPLMLFLPMSACRQHVMAGWQS</sequence>
<accession>A0A6C2CE14</accession>
<dbReference type="PANTHER" id="PTHR36449">
    <property type="entry name" value="ACETYLTRANSFERASE-RELATED"/>
    <property type="match status" value="1"/>
</dbReference>
<dbReference type="PANTHER" id="PTHR36449:SF1">
    <property type="entry name" value="ACETYLTRANSFERASE"/>
    <property type="match status" value="1"/>
</dbReference>
<dbReference type="RefSeq" id="WP_148581495.1">
    <property type="nucleotide sequence ID" value="NZ_SDKK01000037.1"/>
</dbReference>
<evidence type="ECO:0000256" key="3">
    <source>
        <dbReference type="ARBA" id="ARBA00023315"/>
    </source>
</evidence>
<comment type="caution">
    <text evidence="4">The sequence shown here is derived from an EMBL/GenBank/DDBJ whole genome shotgun (WGS) entry which is preliminary data.</text>
</comment>
<name>A0A6C2CE14_9RHOO</name>
<keyword evidence="3" id="KW-0012">Acyltransferase</keyword>
<dbReference type="EMBL" id="SDKK01000037">
    <property type="protein sequence ID" value="TYC51799.1"/>
    <property type="molecule type" value="Genomic_DNA"/>
</dbReference>
<evidence type="ECO:0000256" key="2">
    <source>
        <dbReference type="ARBA" id="ARBA00022679"/>
    </source>
</evidence>
<proteinExistence type="predicted"/>
<dbReference type="Proteomes" id="UP000389128">
    <property type="component" value="Unassembled WGS sequence"/>
</dbReference>
<evidence type="ECO:0000313" key="4">
    <source>
        <dbReference type="EMBL" id="TYC51799.1"/>
    </source>
</evidence>
<evidence type="ECO:0000313" key="5">
    <source>
        <dbReference type="Proteomes" id="UP000389128"/>
    </source>
</evidence>
<keyword evidence="1" id="KW-1277">Toxin-antitoxin system</keyword>
<gene>
    <name evidence="4" type="ORF">ETQ85_23560</name>
</gene>
<organism evidence="4 5">
    <name type="scientific">Zoogloea oleivorans</name>
    <dbReference type="NCBI Taxonomy" id="1552750"/>
    <lineage>
        <taxon>Bacteria</taxon>
        <taxon>Pseudomonadati</taxon>
        <taxon>Pseudomonadota</taxon>
        <taxon>Betaproteobacteria</taxon>
        <taxon>Rhodocyclales</taxon>
        <taxon>Zoogloeaceae</taxon>
        <taxon>Zoogloea</taxon>
    </lineage>
</organism>
<evidence type="ECO:0000256" key="1">
    <source>
        <dbReference type="ARBA" id="ARBA00022649"/>
    </source>
</evidence>
<dbReference type="OrthoDB" id="9799147at2"/>
<protein>
    <submittedName>
        <fullName evidence="4">GNAT family N-acetyltransferase</fullName>
    </submittedName>
</protein>
<reference evidence="4 5" key="1">
    <citation type="submission" date="2019-01" db="EMBL/GenBank/DDBJ databases">
        <title>Zoogloea oleivorans genome sequencing and assembly.</title>
        <authorList>
            <person name="Tancsics A."/>
            <person name="Farkas M."/>
            <person name="Kriszt B."/>
            <person name="Maroti G."/>
            <person name="Horvath B."/>
        </authorList>
    </citation>
    <scope>NUCLEOTIDE SEQUENCE [LARGE SCALE GENOMIC DNA]</scope>
    <source>
        <strain evidence="4 5">Buc</strain>
    </source>
</reference>
<dbReference type="AlphaFoldDB" id="A0A6C2CE14"/>
<keyword evidence="5" id="KW-1185">Reference proteome</keyword>